<comment type="function">
    <text evidence="10 11">Involved in cell wall formation. Catalyzes the final step in the synthesis of UDP-N-acetylmuramoyl-pentapeptide, the precursor of murein.</text>
</comment>
<evidence type="ECO:0000256" key="5">
    <source>
        <dbReference type="ARBA" id="ARBA00022840"/>
    </source>
</evidence>
<dbReference type="RefSeq" id="WP_203629201.1">
    <property type="nucleotide sequence ID" value="NZ_BNJR01000006.1"/>
</dbReference>
<evidence type="ECO:0000256" key="11">
    <source>
        <dbReference type="RuleBase" id="RU004136"/>
    </source>
</evidence>
<keyword evidence="2 10" id="KW-0436">Ligase</keyword>
<organism evidence="15 16">
    <name type="scientific">Lentilactobacillus fungorum</name>
    <dbReference type="NCBI Taxonomy" id="2201250"/>
    <lineage>
        <taxon>Bacteria</taxon>
        <taxon>Bacillati</taxon>
        <taxon>Bacillota</taxon>
        <taxon>Bacilli</taxon>
        <taxon>Lactobacillales</taxon>
        <taxon>Lactobacillaceae</taxon>
        <taxon>Lentilactobacillus</taxon>
    </lineage>
</organism>
<comment type="pathway">
    <text evidence="10 11">Cell wall biogenesis; peptidoglycan biosynthesis.</text>
</comment>
<evidence type="ECO:0000259" key="13">
    <source>
        <dbReference type="Pfam" id="PF02875"/>
    </source>
</evidence>
<dbReference type="InterPro" id="IPR036615">
    <property type="entry name" value="Mur_ligase_C_dom_sf"/>
</dbReference>
<reference evidence="15 16" key="1">
    <citation type="journal article" date="2021" name="Int. J. Syst. Evol. Microbiol.">
        <title>Lentilactobacillus fungorum sp. nov., isolated from spent mushroom substrates.</title>
        <authorList>
            <person name="Tohno M."/>
            <person name="Tanizawa Y."/>
            <person name="Kojima Y."/>
            <person name="Sakamoto M."/>
            <person name="Ohkuma M."/>
            <person name="Kobayashi H."/>
        </authorList>
    </citation>
    <scope>NUCLEOTIDE SEQUENCE [LARGE SCALE GENOMIC DNA]</scope>
    <source>
        <strain evidence="15 16">YK48G</strain>
    </source>
</reference>
<dbReference type="PANTHER" id="PTHR43024">
    <property type="entry name" value="UDP-N-ACETYLMURAMOYL-TRIPEPTIDE--D-ALANYL-D-ALANINE LIGASE"/>
    <property type="match status" value="1"/>
</dbReference>
<dbReference type="InterPro" id="IPR000713">
    <property type="entry name" value="Mur_ligase_N"/>
</dbReference>
<evidence type="ECO:0000259" key="12">
    <source>
        <dbReference type="Pfam" id="PF01225"/>
    </source>
</evidence>
<evidence type="ECO:0000256" key="6">
    <source>
        <dbReference type="ARBA" id="ARBA00022960"/>
    </source>
</evidence>
<dbReference type="Gene3D" id="3.90.190.20">
    <property type="entry name" value="Mur ligase, C-terminal domain"/>
    <property type="match status" value="1"/>
</dbReference>
<dbReference type="InterPro" id="IPR035911">
    <property type="entry name" value="MurE/MurF_N"/>
</dbReference>
<evidence type="ECO:0000256" key="4">
    <source>
        <dbReference type="ARBA" id="ARBA00022741"/>
    </source>
</evidence>
<keyword evidence="7 10" id="KW-0573">Peptidoglycan synthesis</keyword>
<dbReference type="InterPro" id="IPR013221">
    <property type="entry name" value="Mur_ligase_cen"/>
</dbReference>
<proteinExistence type="inferred from homology"/>
<evidence type="ECO:0000256" key="7">
    <source>
        <dbReference type="ARBA" id="ARBA00022984"/>
    </source>
</evidence>
<comment type="subcellular location">
    <subcellularLocation>
        <location evidence="10 11">Cytoplasm</location>
    </subcellularLocation>
</comment>
<dbReference type="Pfam" id="PF08245">
    <property type="entry name" value="Mur_ligase_M"/>
    <property type="match status" value="1"/>
</dbReference>
<dbReference type="SUPFAM" id="SSF53623">
    <property type="entry name" value="MurD-like peptide ligases, catalytic domain"/>
    <property type="match status" value="1"/>
</dbReference>
<dbReference type="InterPro" id="IPR005863">
    <property type="entry name" value="UDP-N-AcMur_synth"/>
</dbReference>
<dbReference type="SUPFAM" id="SSF63418">
    <property type="entry name" value="MurE/MurF N-terminal domain"/>
    <property type="match status" value="1"/>
</dbReference>
<dbReference type="EMBL" id="BNJR01000006">
    <property type="protein sequence ID" value="GHP13145.1"/>
    <property type="molecule type" value="Genomic_DNA"/>
</dbReference>
<keyword evidence="16" id="KW-1185">Reference proteome</keyword>
<feature type="domain" description="Mur ligase N-terminal catalytic" evidence="12">
    <location>
        <begin position="29"/>
        <end position="74"/>
    </location>
</feature>
<dbReference type="SUPFAM" id="SSF53244">
    <property type="entry name" value="MurD-like peptide ligases, peptide-binding domain"/>
    <property type="match status" value="1"/>
</dbReference>
<feature type="domain" description="Mur ligase C-terminal" evidence="13">
    <location>
        <begin position="320"/>
        <end position="446"/>
    </location>
</feature>
<evidence type="ECO:0000256" key="3">
    <source>
        <dbReference type="ARBA" id="ARBA00022618"/>
    </source>
</evidence>
<dbReference type="InterPro" id="IPR036565">
    <property type="entry name" value="Mur-like_cat_sf"/>
</dbReference>
<comment type="caution">
    <text evidence="15">The sequence shown here is derived from an EMBL/GenBank/DDBJ whole genome shotgun (WGS) entry which is preliminary data.</text>
</comment>
<dbReference type="GO" id="GO:0016874">
    <property type="term" value="F:ligase activity"/>
    <property type="evidence" value="ECO:0007669"/>
    <property type="project" value="UniProtKB-KW"/>
</dbReference>
<dbReference type="Pfam" id="PF01225">
    <property type="entry name" value="Mur_ligase"/>
    <property type="match status" value="1"/>
</dbReference>
<evidence type="ECO:0000256" key="2">
    <source>
        <dbReference type="ARBA" id="ARBA00022598"/>
    </source>
</evidence>
<evidence type="ECO:0000256" key="1">
    <source>
        <dbReference type="ARBA" id="ARBA00022490"/>
    </source>
</evidence>
<dbReference type="Proteomes" id="UP000604765">
    <property type="component" value="Unassembled WGS sequence"/>
</dbReference>
<comment type="catalytic activity">
    <reaction evidence="10">
        <text>UDP-N-acetyl-alpha-D-muramoyl-L-alanyl-gamma-D-glutamyl-L-lysine + D-alanyl-D-alanine + ATP = UDP-N-acetyl-alpha-D-muramoyl-L-alanyl-gamma-D-glutamyl-L-lysyl-D-alanyl-D-alanine + ADP + phosphate + H(+)</text>
        <dbReference type="Rhea" id="RHEA:16085"/>
        <dbReference type="ChEBI" id="CHEBI:15378"/>
        <dbReference type="ChEBI" id="CHEBI:30616"/>
        <dbReference type="ChEBI" id="CHEBI:43474"/>
        <dbReference type="ChEBI" id="CHEBI:57822"/>
        <dbReference type="ChEBI" id="CHEBI:70758"/>
        <dbReference type="ChEBI" id="CHEBI:83903"/>
        <dbReference type="ChEBI" id="CHEBI:456216"/>
        <dbReference type="EC" id="6.3.2.10"/>
    </reaction>
</comment>
<keyword evidence="4 10" id="KW-0547">Nucleotide-binding</keyword>
<dbReference type="HAMAP" id="MF_02019">
    <property type="entry name" value="MurF"/>
    <property type="match status" value="1"/>
</dbReference>
<keyword evidence="1 10" id="KW-0963">Cytoplasm</keyword>
<evidence type="ECO:0000256" key="10">
    <source>
        <dbReference type="HAMAP-Rule" id="MF_02019"/>
    </source>
</evidence>
<dbReference type="PANTHER" id="PTHR43024:SF1">
    <property type="entry name" value="UDP-N-ACETYLMURAMOYL-TRIPEPTIDE--D-ALANYL-D-ALANINE LIGASE"/>
    <property type="match status" value="1"/>
</dbReference>
<gene>
    <name evidence="10 15" type="primary">murF</name>
    <name evidence="15" type="ORF">YK48G_05700</name>
</gene>
<keyword evidence="8 10" id="KW-0131">Cell cycle</keyword>
<accession>A0ABQ3VW75</accession>
<dbReference type="Pfam" id="PF02875">
    <property type="entry name" value="Mur_ligase_C"/>
    <property type="match status" value="1"/>
</dbReference>
<keyword evidence="3 10" id="KW-0132">Cell division</keyword>
<keyword evidence="9 10" id="KW-0961">Cell wall biogenesis/degradation</keyword>
<sequence>MKMTIGEIASAINAKTDGISEKSLKEETSGVCFDSRKLKEGQLFIPLAGEHDGHDFIESAIKNGAKATLWASDKVDRLPLAIPALVVDDPLAAFQQLSRYYLTKINPRVIAVTGSNGKTTTKDMIAAILASTFHVTKTYDNFNNEIGVPYTILQMEPNTEFLVVEMGMDRPGQLDFLSKLVQPDVAIVTMIGEAHIEFFGTRGKIADAKMEITHGLKEDGLFIYDGDEPLLVERAKNLTMAKTTFGRKSTNDIYATETHDSQYVTSFKVNLWPEMDFKIPLMGDYNVNNALAAIAVGQVFRIHPSLIEKRLTQFDLTKNRTEWLVGKNGEKILSDVYNSNPTAAKEVLAAFQETPTDGRRIVVLGDMLELGDQSKQMHASLAASIDPSQISQVYLVGEDMRALYDRLKPVFAPENLHHYAANELDQLSTDLAGQLKAGDEVMLKASHGLHLENVVAKLVAAGTD</sequence>
<dbReference type="Gene3D" id="3.40.1190.10">
    <property type="entry name" value="Mur-like, catalytic domain"/>
    <property type="match status" value="1"/>
</dbReference>
<dbReference type="NCBIfam" id="TIGR01143">
    <property type="entry name" value="murF"/>
    <property type="match status" value="1"/>
</dbReference>
<dbReference type="InterPro" id="IPR004101">
    <property type="entry name" value="Mur_ligase_C"/>
</dbReference>
<evidence type="ECO:0000256" key="9">
    <source>
        <dbReference type="ARBA" id="ARBA00023316"/>
    </source>
</evidence>
<protein>
    <recommendedName>
        <fullName evidence="10 11">UDP-N-acetylmuramoyl-tripeptide--D-alanyl-D-alanine ligase</fullName>
        <ecNumber evidence="10 11">6.3.2.10</ecNumber>
    </recommendedName>
    <alternativeName>
        <fullName evidence="10">D-alanyl-D-alanine-adding enzyme</fullName>
    </alternativeName>
</protein>
<dbReference type="Gene3D" id="3.40.1390.10">
    <property type="entry name" value="MurE/MurF, N-terminal domain"/>
    <property type="match status" value="1"/>
</dbReference>
<keyword evidence="6 10" id="KW-0133">Cell shape</keyword>
<name>A0ABQ3VW75_9LACO</name>
<comment type="catalytic activity">
    <reaction evidence="11">
        <text>D-alanyl-D-alanine + UDP-N-acetyl-alpha-D-muramoyl-L-alanyl-gamma-D-glutamyl-meso-2,6-diaminopimelate + ATP = UDP-N-acetyl-alpha-D-muramoyl-L-alanyl-gamma-D-glutamyl-meso-2,6-diaminopimeloyl-D-alanyl-D-alanine + ADP + phosphate + H(+)</text>
        <dbReference type="Rhea" id="RHEA:28374"/>
        <dbReference type="ChEBI" id="CHEBI:15378"/>
        <dbReference type="ChEBI" id="CHEBI:30616"/>
        <dbReference type="ChEBI" id="CHEBI:43474"/>
        <dbReference type="ChEBI" id="CHEBI:57822"/>
        <dbReference type="ChEBI" id="CHEBI:61386"/>
        <dbReference type="ChEBI" id="CHEBI:83905"/>
        <dbReference type="ChEBI" id="CHEBI:456216"/>
        <dbReference type="EC" id="6.3.2.10"/>
    </reaction>
</comment>
<evidence type="ECO:0000313" key="15">
    <source>
        <dbReference type="EMBL" id="GHP13145.1"/>
    </source>
</evidence>
<evidence type="ECO:0000256" key="8">
    <source>
        <dbReference type="ARBA" id="ARBA00023306"/>
    </source>
</evidence>
<feature type="domain" description="Mur ligase central" evidence="14">
    <location>
        <begin position="112"/>
        <end position="296"/>
    </location>
</feature>
<comment type="similarity">
    <text evidence="10">Belongs to the MurCDEF family. MurF subfamily.</text>
</comment>
<feature type="binding site" evidence="10">
    <location>
        <begin position="114"/>
        <end position="120"/>
    </location>
    <ligand>
        <name>ATP</name>
        <dbReference type="ChEBI" id="CHEBI:30616"/>
    </ligand>
</feature>
<dbReference type="EC" id="6.3.2.10" evidence="10 11"/>
<evidence type="ECO:0000259" key="14">
    <source>
        <dbReference type="Pfam" id="PF08245"/>
    </source>
</evidence>
<dbReference type="InterPro" id="IPR051046">
    <property type="entry name" value="MurCDEF_CellWall_CoF430Synth"/>
</dbReference>
<keyword evidence="5 10" id="KW-0067">ATP-binding</keyword>
<evidence type="ECO:0000313" key="16">
    <source>
        <dbReference type="Proteomes" id="UP000604765"/>
    </source>
</evidence>